<comment type="caution">
    <text evidence="3">The sequence shown here is derived from an EMBL/GenBank/DDBJ whole genome shotgun (WGS) entry which is preliminary data.</text>
</comment>
<protein>
    <recommendedName>
        <fullName evidence="5">Cytoplasmic membrane protein</fullName>
    </recommendedName>
</protein>
<keyword evidence="4" id="KW-1185">Reference proteome</keyword>
<feature type="transmembrane region" description="Helical" evidence="2">
    <location>
        <begin position="130"/>
        <end position="150"/>
    </location>
</feature>
<name>A0ABN2UZH4_9ACTN</name>
<evidence type="ECO:0008006" key="5">
    <source>
        <dbReference type="Google" id="ProtNLM"/>
    </source>
</evidence>
<evidence type="ECO:0000313" key="4">
    <source>
        <dbReference type="Proteomes" id="UP001500751"/>
    </source>
</evidence>
<sequence length="192" mass="21024">MDSARRLQLLRRWLALFVIGLVLSGVTAFPLETETGWLSTWLHHLPAPSALVAWIDRCHEALHRTNAAYPFLAYGTDWLAFGHLTIAVAFYGPWRDPVRNKWVIQFGMIACAGVVPLALICGPIRGIPFWWSVVDMSFGVFGVLPLIPVWRHLRVLERESGPGAATTVIATPAGVPAGPAQPPPDGYPQAAI</sequence>
<proteinExistence type="predicted"/>
<feature type="transmembrane region" description="Helical" evidence="2">
    <location>
        <begin position="103"/>
        <end position="124"/>
    </location>
</feature>
<keyword evidence="2" id="KW-0472">Membrane</keyword>
<feature type="region of interest" description="Disordered" evidence="1">
    <location>
        <begin position="172"/>
        <end position="192"/>
    </location>
</feature>
<dbReference type="RefSeq" id="WP_344668785.1">
    <property type="nucleotide sequence ID" value="NZ_BAAAQN010000039.1"/>
</dbReference>
<gene>
    <name evidence="3" type="ORF">GCM10009839_57500</name>
</gene>
<dbReference type="EMBL" id="BAAAQN010000039">
    <property type="protein sequence ID" value="GAA2045825.1"/>
    <property type="molecule type" value="Genomic_DNA"/>
</dbReference>
<accession>A0ABN2UZH4</accession>
<evidence type="ECO:0000313" key="3">
    <source>
        <dbReference type="EMBL" id="GAA2045825.1"/>
    </source>
</evidence>
<reference evidence="3 4" key="1">
    <citation type="journal article" date="2019" name="Int. J. Syst. Evol. Microbiol.">
        <title>The Global Catalogue of Microorganisms (GCM) 10K type strain sequencing project: providing services to taxonomists for standard genome sequencing and annotation.</title>
        <authorList>
            <consortium name="The Broad Institute Genomics Platform"/>
            <consortium name="The Broad Institute Genome Sequencing Center for Infectious Disease"/>
            <person name="Wu L."/>
            <person name="Ma J."/>
        </authorList>
    </citation>
    <scope>NUCLEOTIDE SEQUENCE [LARGE SCALE GENOMIC DNA]</scope>
    <source>
        <strain evidence="3 4">JCM 16014</strain>
    </source>
</reference>
<organism evidence="3 4">
    <name type="scientific">Catenulispora yoronensis</name>
    <dbReference type="NCBI Taxonomy" id="450799"/>
    <lineage>
        <taxon>Bacteria</taxon>
        <taxon>Bacillati</taxon>
        <taxon>Actinomycetota</taxon>
        <taxon>Actinomycetes</taxon>
        <taxon>Catenulisporales</taxon>
        <taxon>Catenulisporaceae</taxon>
        <taxon>Catenulispora</taxon>
    </lineage>
</organism>
<evidence type="ECO:0000256" key="2">
    <source>
        <dbReference type="SAM" id="Phobius"/>
    </source>
</evidence>
<dbReference type="Proteomes" id="UP001500751">
    <property type="component" value="Unassembled WGS sequence"/>
</dbReference>
<keyword evidence="2" id="KW-1133">Transmembrane helix</keyword>
<keyword evidence="2" id="KW-0812">Transmembrane</keyword>
<feature type="transmembrane region" description="Helical" evidence="2">
    <location>
        <begin position="71"/>
        <end position="91"/>
    </location>
</feature>
<evidence type="ECO:0000256" key="1">
    <source>
        <dbReference type="SAM" id="MobiDB-lite"/>
    </source>
</evidence>